<protein>
    <submittedName>
        <fullName evidence="1">Isocitrate lyase/phosphoenolpyruvate mutase family protein</fullName>
    </submittedName>
</protein>
<dbReference type="Gene3D" id="6.10.250.2750">
    <property type="match status" value="1"/>
</dbReference>
<dbReference type="SUPFAM" id="SSF51621">
    <property type="entry name" value="Phosphoenolpyruvate/pyruvate domain"/>
    <property type="match status" value="1"/>
</dbReference>
<comment type="caution">
    <text evidence="1">The sequence shown here is derived from an EMBL/GenBank/DDBJ whole genome shotgun (WGS) entry which is preliminary data.</text>
</comment>
<dbReference type="InterPro" id="IPR015813">
    <property type="entry name" value="Pyrv/PenolPyrv_kinase-like_dom"/>
</dbReference>
<organism evidence="1 2">
    <name type="scientific">Bradyrhizobium elkanii</name>
    <dbReference type="NCBI Taxonomy" id="29448"/>
    <lineage>
        <taxon>Bacteria</taxon>
        <taxon>Pseudomonadati</taxon>
        <taxon>Pseudomonadota</taxon>
        <taxon>Alphaproteobacteria</taxon>
        <taxon>Hyphomicrobiales</taxon>
        <taxon>Nitrobacteraceae</taxon>
        <taxon>Bradyrhizobium</taxon>
    </lineage>
</organism>
<sequence>MRTQADEAARFRELHQRPGAFIIPNPWDAGTAKLLASMGFEALATTSLGLANTLGRSTVSLDEIIENCRVIAEATDLPVNADLENCGADMPKLAAEAIRFAAEAGAVGGSIEDSTGDPQRPIYDFTLAVERVQAAVEAARALPFPFTLTARAENFLHGRKDLDDTIKRLQAFEAAGADVLYSPGLYDLATIKAVVSSVKKPFNLVMGFADPTLTVEQLSAAGVKRISVGGAMQRHALAAFLRCAREMKDNGAFSFVRDMAQVKEVRAAFN</sequence>
<dbReference type="Gene3D" id="3.20.20.60">
    <property type="entry name" value="Phosphoenolpyruvate-binding domains"/>
    <property type="match status" value="1"/>
</dbReference>
<evidence type="ECO:0000313" key="2">
    <source>
        <dbReference type="Proteomes" id="UP000305095"/>
    </source>
</evidence>
<accession>A0A4U6RXH5</accession>
<dbReference type="PANTHER" id="PTHR42905">
    <property type="entry name" value="PHOSPHOENOLPYRUVATE CARBOXYLASE"/>
    <property type="match status" value="1"/>
</dbReference>
<name>A0A4U6RXH5_BRAEL</name>
<dbReference type="GO" id="GO:0016829">
    <property type="term" value="F:lyase activity"/>
    <property type="evidence" value="ECO:0007669"/>
    <property type="project" value="UniProtKB-KW"/>
</dbReference>
<keyword evidence="1" id="KW-0670">Pyruvate</keyword>
<reference evidence="1 2" key="1">
    <citation type="submission" date="2019-05" db="EMBL/GenBank/DDBJ databases">
        <title>Draft Genome of Bradyrhizobium elkanii strain SEMIA 938, Used in Commercial Inoculants for Lupinus spp. in Brazil.</title>
        <authorList>
            <person name="Hungria M."/>
            <person name="Delamuta J.R.M."/>
            <person name="Ribeiro R.A."/>
            <person name="Nogueira M.A."/>
        </authorList>
    </citation>
    <scope>NUCLEOTIDE SEQUENCE [LARGE SCALE GENOMIC DNA]</scope>
    <source>
        <strain evidence="1 2">Semia 938</strain>
    </source>
</reference>
<keyword evidence="1" id="KW-0456">Lyase</keyword>
<dbReference type="Proteomes" id="UP000305095">
    <property type="component" value="Unassembled WGS sequence"/>
</dbReference>
<dbReference type="Pfam" id="PF13714">
    <property type="entry name" value="PEP_mutase"/>
    <property type="match status" value="1"/>
</dbReference>
<dbReference type="PANTHER" id="PTHR42905:SF16">
    <property type="entry name" value="CARBOXYPHOSPHONOENOLPYRUVATE PHOSPHONOMUTASE-LIKE PROTEIN (AFU_ORTHOLOGUE AFUA_5G07230)"/>
    <property type="match status" value="1"/>
</dbReference>
<dbReference type="CDD" id="cd00377">
    <property type="entry name" value="ICL_PEPM"/>
    <property type="match status" value="1"/>
</dbReference>
<gene>
    <name evidence="1" type="ORF">FDV58_21620</name>
</gene>
<dbReference type="AlphaFoldDB" id="A0A4U6RXH5"/>
<dbReference type="InterPro" id="IPR040442">
    <property type="entry name" value="Pyrv_kinase-like_dom_sf"/>
</dbReference>
<evidence type="ECO:0000313" key="1">
    <source>
        <dbReference type="EMBL" id="TKV79241.1"/>
    </source>
</evidence>
<dbReference type="InterPro" id="IPR039556">
    <property type="entry name" value="ICL/PEPM"/>
</dbReference>
<dbReference type="RefSeq" id="WP_137480040.1">
    <property type="nucleotide sequence ID" value="NZ_SZZP01000013.1"/>
</dbReference>
<proteinExistence type="predicted"/>
<dbReference type="EMBL" id="SZZP01000013">
    <property type="protein sequence ID" value="TKV79241.1"/>
    <property type="molecule type" value="Genomic_DNA"/>
</dbReference>